<evidence type="ECO:0000256" key="2">
    <source>
        <dbReference type="ARBA" id="ARBA00012528"/>
    </source>
</evidence>
<dbReference type="SMART" id="SM00267">
    <property type="entry name" value="GGDEF"/>
    <property type="match status" value="1"/>
</dbReference>
<dbReference type="InterPro" id="IPR011006">
    <property type="entry name" value="CheY-like_superfamily"/>
</dbReference>
<comment type="cofactor">
    <cofactor evidence="1">
        <name>Mg(2+)</name>
        <dbReference type="ChEBI" id="CHEBI:18420"/>
    </cofactor>
</comment>
<dbReference type="InterPro" id="IPR000160">
    <property type="entry name" value="GGDEF_dom"/>
</dbReference>
<dbReference type="GO" id="GO:0043709">
    <property type="term" value="P:cell adhesion involved in single-species biofilm formation"/>
    <property type="evidence" value="ECO:0007669"/>
    <property type="project" value="TreeGrafter"/>
</dbReference>
<dbReference type="PANTHER" id="PTHR45138:SF9">
    <property type="entry name" value="DIGUANYLATE CYCLASE DGCM-RELATED"/>
    <property type="match status" value="1"/>
</dbReference>
<evidence type="ECO:0000256" key="4">
    <source>
        <dbReference type="PROSITE-ProRule" id="PRU00169"/>
    </source>
</evidence>
<dbReference type="InterPro" id="IPR043128">
    <property type="entry name" value="Rev_trsase/Diguanyl_cyclase"/>
</dbReference>
<dbReference type="STRING" id="1085623.GNIT_3445"/>
<dbReference type="CDD" id="cd01949">
    <property type="entry name" value="GGDEF"/>
    <property type="match status" value="1"/>
</dbReference>
<organism evidence="7 8">
    <name type="scientific">Glaciecola nitratireducens (strain JCM 12485 / KCTC 12276 / FR1064)</name>
    <dbReference type="NCBI Taxonomy" id="1085623"/>
    <lineage>
        <taxon>Bacteria</taxon>
        <taxon>Pseudomonadati</taxon>
        <taxon>Pseudomonadota</taxon>
        <taxon>Gammaproteobacteria</taxon>
        <taxon>Alteromonadales</taxon>
        <taxon>Alteromonadaceae</taxon>
        <taxon>Brumicola</taxon>
    </lineage>
</organism>
<dbReference type="Proteomes" id="UP000009282">
    <property type="component" value="Chromosome"/>
</dbReference>
<dbReference type="GO" id="GO:0052621">
    <property type="term" value="F:diguanylate cyclase activity"/>
    <property type="evidence" value="ECO:0007669"/>
    <property type="project" value="UniProtKB-EC"/>
</dbReference>
<dbReference type="PROSITE" id="PS50887">
    <property type="entry name" value="GGDEF"/>
    <property type="match status" value="1"/>
</dbReference>
<comment type="catalytic activity">
    <reaction evidence="3">
        <text>2 GTP = 3',3'-c-di-GMP + 2 diphosphate</text>
        <dbReference type="Rhea" id="RHEA:24898"/>
        <dbReference type="ChEBI" id="CHEBI:33019"/>
        <dbReference type="ChEBI" id="CHEBI:37565"/>
        <dbReference type="ChEBI" id="CHEBI:58805"/>
        <dbReference type="EC" id="2.7.7.65"/>
    </reaction>
</comment>
<sequence>MALLEPLRVCVEELNESVSDLALPSLQSILSRITKACSDILCEKENFGQVATEVDQLLSQLISSTQKVSNPLLIETSAAVSDGAVEQNLSLAAKQNRRMSIAIVDDEKVSGMALAELVSEFNFNVEYFESIGELKKKQPKRQFDLVLLDILMPEVSTAQVFEFAAELTHLGTKVISHSGLFNFEMRLAAVRAGVVDFIVKPTSILGVIEKINRVLNLQKARDYRIVFIDDHKLMGEFYQTLLEDAQCEVYFMDSVEQMFSCLDDIYPDLFLLDMNMPGVSGLDAAKMIRQQKQFDFTPIVFLTGDEQLETKLAALQGGAEDVISKSTPPALVIDLLLTRLKRSLGVREFVSKDSLTGLLNHGQIMEAAMNSFRLAHRQKSNASIAMLDLDHFKSVNDTYGHAAGDKVLSGLGQLLSRSLRTTDYIGRYGGEEFMIVLVGASPEESVEKLNAIKDAFAAIDFEFKDTVFRATFSIGLADLAENDSLPHAINQADQALYASKVGGRNKISIFKE</sequence>
<dbReference type="GO" id="GO:0000160">
    <property type="term" value="P:phosphorelay signal transduction system"/>
    <property type="evidence" value="ECO:0007669"/>
    <property type="project" value="InterPro"/>
</dbReference>
<dbReference type="Pfam" id="PF00072">
    <property type="entry name" value="Response_reg"/>
    <property type="match status" value="2"/>
</dbReference>
<accession>G4QNC0</accession>
<evidence type="ECO:0000259" key="6">
    <source>
        <dbReference type="PROSITE" id="PS50887"/>
    </source>
</evidence>
<reference evidence="7 8" key="1">
    <citation type="journal article" date="2011" name="J. Bacteriol.">
        <title>Complete genome sequence of seawater bacterium Glaciecola nitratireducens FR1064T.</title>
        <authorList>
            <person name="Bian F."/>
            <person name="Qin Q.L."/>
            <person name="Xie B.B."/>
            <person name="Shu Y.L."/>
            <person name="Zhang X.Y."/>
            <person name="Yu Y."/>
            <person name="Chen B."/>
            <person name="Chen X.L."/>
            <person name="Zhou B.C."/>
            <person name="Zhang Y.Z."/>
        </authorList>
    </citation>
    <scope>NUCLEOTIDE SEQUENCE [LARGE SCALE GENOMIC DNA]</scope>
    <source>
        <strain evidence="8">JCM 12485 / KCTC 12276 / FR1064</strain>
    </source>
</reference>
<name>G4QNC0_GLANF</name>
<dbReference type="FunFam" id="3.30.70.270:FF:000001">
    <property type="entry name" value="Diguanylate cyclase domain protein"/>
    <property type="match status" value="1"/>
</dbReference>
<feature type="domain" description="Response regulatory" evidence="5">
    <location>
        <begin position="224"/>
        <end position="340"/>
    </location>
</feature>
<protein>
    <recommendedName>
        <fullName evidence="2">diguanylate cyclase</fullName>
        <ecNumber evidence="2">2.7.7.65</ecNumber>
    </recommendedName>
</protein>
<gene>
    <name evidence="7" type="ordered locus">GNIT_3445</name>
</gene>
<evidence type="ECO:0000256" key="1">
    <source>
        <dbReference type="ARBA" id="ARBA00001946"/>
    </source>
</evidence>
<dbReference type="KEGG" id="gni:GNIT_3445"/>
<dbReference type="NCBIfam" id="TIGR00254">
    <property type="entry name" value="GGDEF"/>
    <property type="match status" value="1"/>
</dbReference>
<dbReference type="HOGENOM" id="CLU_000445_11_28_6"/>
<dbReference type="OrthoDB" id="9812260at2"/>
<feature type="domain" description="Response regulatory" evidence="5">
    <location>
        <begin position="100"/>
        <end position="215"/>
    </location>
</feature>
<dbReference type="Pfam" id="PF00990">
    <property type="entry name" value="GGDEF"/>
    <property type="match status" value="1"/>
</dbReference>
<feature type="domain" description="GGDEF" evidence="6">
    <location>
        <begin position="380"/>
        <end position="512"/>
    </location>
</feature>
<dbReference type="InterPro" id="IPR050469">
    <property type="entry name" value="Diguanylate_Cyclase"/>
</dbReference>
<dbReference type="CDD" id="cd00156">
    <property type="entry name" value="REC"/>
    <property type="match status" value="2"/>
</dbReference>
<dbReference type="SUPFAM" id="SSF55073">
    <property type="entry name" value="Nucleotide cyclase"/>
    <property type="match status" value="1"/>
</dbReference>
<proteinExistence type="predicted"/>
<evidence type="ECO:0000313" key="7">
    <source>
        <dbReference type="EMBL" id="AEP31539.1"/>
    </source>
</evidence>
<evidence type="ECO:0000256" key="3">
    <source>
        <dbReference type="ARBA" id="ARBA00034247"/>
    </source>
</evidence>
<dbReference type="SUPFAM" id="SSF52172">
    <property type="entry name" value="CheY-like"/>
    <property type="match status" value="2"/>
</dbReference>
<dbReference type="InterPro" id="IPR029787">
    <property type="entry name" value="Nucleotide_cyclase"/>
</dbReference>
<dbReference type="SMART" id="SM00448">
    <property type="entry name" value="REC"/>
    <property type="match status" value="2"/>
</dbReference>
<feature type="modified residue" description="4-aspartylphosphate" evidence="4">
    <location>
        <position position="273"/>
    </location>
</feature>
<dbReference type="PROSITE" id="PS50110">
    <property type="entry name" value="RESPONSE_REGULATORY"/>
    <property type="match status" value="2"/>
</dbReference>
<dbReference type="PANTHER" id="PTHR45138">
    <property type="entry name" value="REGULATORY COMPONENTS OF SENSORY TRANSDUCTION SYSTEM"/>
    <property type="match status" value="1"/>
</dbReference>
<dbReference type="InterPro" id="IPR001789">
    <property type="entry name" value="Sig_transdc_resp-reg_receiver"/>
</dbReference>
<dbReference type="Gene3D" id="3.30.70.270">
    <property type="match status" value="1"/>
</dbReference>
<dbReference type="eggNOG" id="COG3706">
    <property type="taxonomic scope" value="Bacteria"/>
</dbReference>
<dbReference type="GO" id="GO:0005886">
    <property type="term" value="C:plasma membrane"/>
    <property type="evidence" value="ECO:0007669"/>
    <property type="project" value="TreeGrafter"/>
</dbReference>
<dbReference type="GO" id="GO:1902201">
    <property type="term" value="P:negative regulation of bacterial-type flagellum-dependent cell motility"/>
    <property type="evidence" value="ECO:0007669"/>
    <property type="project" value="TreeGrafter"/>
</dbReference>
<evidence type="ECO:0000313" key="8">
    <source>
        <dbReference type="Proteomes" id="UP000009282"/>
    </source>
</evidence>
<dbReference type="EMBL" id="CP003060">
    <property type="protein sequence ID" value="AEP31539.1"/>
    <property type="molecule type" value="Genomic_DNA"/>
</dbReference>
<dbReference type="EC" id="2.7.7.65" evidence="2"/>
<feature type="modified residue" description="4-aspartylphosphate" evidence="4">
    <location>
        <position position="149"/>
    </location>
</feature>
<keyword evidence="4" id="KW-0597">Phosphoprotein</keyword>
<keyword evidence="8" id="KW-1185">Reference proteome</keyword>
<dbReference type="RefSeq" id="WP_014110410.1">
    <property type="nucleotide sequence ID" value="NC_016041.1"/>
</dbReference>
<dbReference type="Gene3D" id="3.40.50.2300">
    <property type="match status" value="2"/>
</dbReference>
<evidence type="ECO:0000259" key="5">
    <source>
        <dbReference type="PROSITE" id="PS50110"/>
    </source>
</evidence>
<dbReference type="AlphaFoldDB" id="G4QNC0"/>